<dbReference type="Pfam" id="PF07277">
    <property type="entry name" value="SapC"/>
    <property type="match status" value="1"/>
</dbReference>
<keyword evidence="2" id="KW-1185">Reference proteome</keyword>
<dbReference type="InterPro" id="IPR010836">
    <property type="entry name" value="SapC"/>
</dbReference>
<accession>A0A1Y2KWS7</accession>
<organism evidence="1 2">
    <name type="scientific">Thalassospira mesophila</name>
    <dbReference type="NCBI Taxonomy" id="1293891"/>
    <lineage>
        <taxon>Bacteria</taxon>
        <taxon>Pseudomonadati</taxon>
        <taxon>Pseudomonadota</taxon>
        <taxon>Alphaproteobacteria</taxon>
        <taxon>Rhodospirillales</taxon>
        <taxon>Thalassospiraceae</taxon>
        <taxon>Thalassospira</taxon>
    </lineage>
</organism>
<gene>
    <name evidence="1" type="ORF">TMES_18265</name>
</gene>
<evidence type="ECO:0000313" key="1">
    <source>
        <dbReference type="EMBL" id="OSQ36469.1"/>
    </source>
</evidence>
<dbReference type="Proteomes" id="UP000193391">
    <property type="component" value="Unassembled WGS sequence"/>
</dbReference>
<protein>
    <submittedName>
        <fullName evidence="1">SapC family protein</fullName>
    </submittedName>
</protein>
<comment type="caution">
    <text evidence="1">The sequence shown here is derived from an EMBL/GenBank/DDBJ whole genome shotgun (WGS) entry which is preliminary data.</text>
</comment>
<name>A0A1Y2KWS7_9PROT</name>
<proteinExistence type="predicted"/>
<evidence type="ECO:0000313" key="2">
    <source>
        <dbReference type="Proteomes" id="UP000193391"/>
    </source>
</evidence>
<reference evidence="1 2" key="1">
    <citation type="submission" date="2014-03" db="EMBL/GenBank/DDBJ databases">
        <title>The draft genome sequence of Thalassospira mesophila JCM 18969.</title>
        <authorList>
            <person name="Lai Q."/>
            <person name="Shao Z."/>
        </authorList>
    </citation>
    <scope>NUCLEOTIDE SEQUENCE [LARGE SCALE GENOMIC DNA]</scope>
    <source>
        <strain evidence="1 2">JCM 18969</strain>
    </source>
</reference>
<dbReference type="AlphaFoldDB" id="A0A1Y2KWS7"/>
<dbReference type="EMBL" id="JFKA01000011">
    <property type="protein sequence ID" value="OSQ36469.1"/>
    <property type="molecule type" value="Genomic_DNA"/>
</dbReference>
<sequence length="238" mass="26610">MPLFYGKPRAVLAERHGNMSLTPTSDFSFAGTTNSVPVVATELPMVCKHYPILFTDGAQPQMVALLGLRASENLMVDGKGNWTPGTYVPAYIRRYPFIFFENEDKSQYTLCVDEDAKTVVEGTENPFFVDGEPSELTKSALDFCRDYQAHYAATTEFLKAITEAGLLVENRADATLADGRKLSLSGFKVIDEAKFNELDDETFLAWRKRGWVHLVYCHFISNGNWSTLVERAALKVAN</sequence>
<dbReference type="STRING" id="1293891.TMES_18265"/>